<evidence type="ECO:0000313" key="2">
    <source>
        <dbReference type="EMBL" id="JAI04923.1"/>
    </source>
</evidence>
<reference evidence="2" key="1">
    <citation type="submission" date="2014-11" db="EMBL/GenBank/DDBJ databases">
        <authorList>
            <person name="Amaro Gonzalez C."/>
        </authorList>
    </citation>
    <scope>NUCLEOTIDE SEQUENCE</scope>
</reference>
<feature type="region of interest" description="Disordered" evidence="1">
    <location>
        <begin position="1"/>
        <end position="24"/>
    </location>
</feature>
<sequence>MEGKQDGTAMVPRVQSQFFTRWSN</sequence>
<evidence type="ECO:0000256" key="1">
    <source>
        <dbReference type="SAM" id="MobiDB-lite"/>
    </source>
</evidence>
<organism evidence="2">
    <name type="scientific">Anguilla anguilla</name>
    <name type="common">European freshwater eel</name>
    <name type="synonym">Muraena anguilla</name>
    <dbReference type="NCBI Taxonomy" id="7936"/>
    <lineage>
        <taxon>Eukaryota</taxon>
        <taxon>Metazoa</taxon>
        <taxon>Chordata</taxon>
        <taxon>Craniata</taxon>
        <taxon>Vertebrata</taxon>
        <taxon>Euteleostomi</taxon>
        <taxon>Actinopterygii</taxon>
        <taxon>Neopterygii</taxon>
        <taxon>Teleostei</taxon>
        <taxon>Anguilliformes</taxon>
        <taxon>Anguillidae</taxon>
        <taxon>Anguilla</taxon>
    </lineage>
</organism>
<dbReference type="AlphaFoldDB" id="A0A0E9XQA9"/>
<protein>
    <submittedName>
        <fullName evidence="2">Uncharacterized protein</fullName>
    </submittedName>
</protein>
<name>A0A0E9XQA9_ANGAN</name>
<dbReference type="EMBL" id="GBXM01003655">
    <property type="protein sequence ID" value="JAI04923.1"/>
    <property type="molecule type" value="Transcribed_RNA"/>
</dbReference>
<accession>A0A0E9XQA9</accession>
<reference evidence="2" key="2">
    <citation type="journal article" date="2015" name="Fish Shellfish Immunol.">
        <title>Early steps in the European eel (Anguilla anguilla)-Vibrio vulnificus interaction in the gills: Role of the RtxA13 toxin.</title>
        <authorList>
            <person name="Callol A."/>
            <person name="Pajuelo D."/>
            <person name="Ebbesson L."/>
            <person name="Teles M."/>
            <person name="MacKenzie S."/>
            <person name="Amaro C."/>
        </authorList>
    </citation>
    <scope>NUCLEOTIDE SEQUENCE</scope>
</reference>
<feature type="compositionally biased region" description="Polar residues" evidence="1">
    <location>
        <begin position="14"/>
        <end position="24"/>
    </location>
</feature>
<proteinExistence type="predicted"/>